<keyword evidence="5 9" id="KW-0067">ATP-binding</keyword>
<dbReference type="SUPFAM" id="SSF52540">
    <property type="entry name" value="P-loop containing nucleoside triphosphate hydrolases"/>
    <property type="match status" value="1"/>
</dbReference>
<comment type="caution">
    <text evidence="9">The sequence shown here is derived from an EMBL/GenBank/DDBJ whole genome shotgun (WGS) entry which is preliminary data.</text>
</comment>
<feature type="domain" description="ABC transporter" evidence="8">
    <location>
        <begin position="8"/>
        <end position="233"/>
    </location>
</feature>
<dbReference type="InterPro" id="IPR050763">
    <property type="entry name" value="ABC_transporter_ATP-binding"/>
</dbReference>
<dbReference type="Gene3D" id="3.40.50.300">
    <property type="entry name" value="P-loop containing nucleotide triphosphate hydrolases"/>
    <property type="match status" value="1"/>
</dbReference>
<dbReference type="EMBL" id="JANCPR020000085">
    <property type="protein sequence ID" value="MDJ1138368.1"/>
    <property type="molecule type" value="Genomic_DNA"/>
</dbReference>
<dbReference type="PROSITE" id="PS00211">
    <property type="entry name" value="ABC_TRANSPORTER_1"/>
    <property type="match status" value="1"/>
</dbReference>
<evidence type="ECO:0000256" key="1">
    <source>
        <dbReference type="ARBA" id="ARBA00004202"/>
    </source>
</evidence>
<comment type="similarity">
    <text evidence="2">Belongs to the ABC transporter superfamily.</text>
</comment>
<dbReference type="InterPro" id="IPR003439">
    <property type="entry name" value="ABC_transporter-like_ATP-bd"/>
</dbReference>
<feature type="compositionally biased region" description="Low complexity" evidence="7">
    <location>
        <begin position="323"/>
        <end position="334"/>
    </location>
</feature>
<evidence type="ECO:0000313" key="9">
    <source>
        <dbReference type="EMBL" id="MDJ1138368.1"/>
    </source>
</evidence>
<dbReference type="GO" id="GO:0005524">
    <property type="term" value="F:ATP binding"/>
    <property type="evidence" value="ECO:0007669"/>
    <property type="project" value="UniProtKB-KW"/>
</dbReference>
<keyword evidence="3" id="KW-0813">Transport</keyword>
<dbReference type="PANTHER" id="PTHR42711:SF5">
    <property type="entry name" value="ABC TRANSPORTER ATP-BINDING PROTEIN NATA"/>
    <property type="match status" value="1"/>
</dbReference>
<organism evidence="9 10">
    <name type="scientific">Streptomyces iconiensis</name>
    <dbReference type="NCBI Taxonomy" id="1384038"/>
    <lineage>
        <taxon>Bacteria</taxon>
        <taxon>Bacillati</taxon>
        <taxon>Actinomycetota</taxon>
        <taxon>Actinomycetes</taxon>
        <taxon>Kitasatosporales</taxon>
        <taxon>Streptomycetaceae</taxon>
        <taxon>Streptomyces</taxon>
    </lineage>
</organism>
<dbReference type="Pfam" id="PF00005">
    <property type="entry name" value="ABC_tran"/>
    <property type="match status" value="1"/>
</dbReference>
<comment type="subcellular location">
    <subcellularLocation>
        <location evidence="1">Cell membrane</location>
        <topology evidence="1">Peripheral membrane protein</topology>
    </subcellularLocation>
</comment>
<evidence type="ECO:0000256" key="3">
    <source>
        <dbReference type="ARBA" id="ARBA00022448"/>
    </source>
</evidence>
<keyword evidence="6" id="KW-0046">Antibiotic resistance</keyword>
<dbReference type="Proteomes" id="UP001214441">
    <property type="component" value="Unassembled WGS sequence"/>
</dbReference>
<accession>A0ABT7AAJ9</accession>
<feature type="region of interest" description="Disordered" evidence="7">
    <location>
        <begin position="300"/>
        <end position="350"/>
    </location>
</feature>
<reference evidence="9 10" key="1">
    <citation type="submission" date="2023-05" db="EMBL/GenBank/DDBJ databases">
        <title>Streptantibioticus silvisoli sp. nov., acidotolerant actinomycetes 1 from pine litter.</title>
        <authorList>
            <person name="Swiecimska M."/>
            <person name="Golinska P."/>
            <person name="Sangal V."/>
            <person name="Wachnowicz B."/>
            <person name="Goodfellow M."/>
        </authorList>
    </citation>
    <scope>NUCLEOTIDE SEQUENCE [LARGE SCALE GENOMIC DNA]</scope>
    <source>
        <strain evidence="9 10">DSM 42109</strain>
    </source>
</reference>
<keyword evidence="10" id="KW-1185">Reference proteome</keyword>
<proteinExistence type="inferred from homology"/>
<evidence type="ECO:0000256" key="7">
    <source>
        <dbReference type="SAM" id="MobiDB-lite"/>
    </source>
</evidence>
<keyword evidence="4" id="KW-0547">Nucleotide-binding</keyword>
<evidence type="ECO:0000256" key="2">
    <source>
        <dbReference type="ARBA" id="ARBA00005417"/>
    </source>
</evidence>
<evidence type="ECO:0000256" key="6">
    <source>
        <dbReference type="ARBA" id="ARBA00023251"/>
    </source>
</evidence>
<gene>
    <name evidence="9" type="ORF">NMN56_041710</name>
</gene>
<sequence>MNSATTAIAVSGLVKTFGRTRALDGLNLEVATGEVHGFLGPNGAGKSTTLRVLLGLLRADTGTARLLGADPWDDAVALHRRLAYVPGDVELWPNLTGGEAIDLLARLRGGIDPAKREELIERFDLDPTKKGRTYSKGNRQKVAIIAALASDAELLLLDEPTAGLDPLMEVIFQDVILQAKAAGRTVLLSSHILAQVEKLCDRVSIIRLGKIVQSGSLSEMRHLTRTTIEAETDRPVTGLAELPGVHNLRTEAGRAHFAVDGTHLDEAVRHLGTLGIRSLTSHPPTLEELMLRHYGDELSANGHGTDGSAAEAHAGTGAGAGVAPGASTDTSAGSGSAGSGSGSDSEGASR</sequence>
<dbReference type="InterPro" id="IPR027417">
    <property type="entry name" value="P-loop_NTPase"/>
</dbReference>
<evidence type="ECO:0000256" key="4">
    <source>
        <dbReference type="ARBA" id="ARBA00022741"/>
    </source>
</evidence>
<dbReference type="RefSeq" id="WP_274047249.1">
    <property type="nucleotide sequence ID" value="NZ_JANCPR020000085.1"/>
</dbReference>
<evidence type="ECO:0000313" key="10">
    <source>
        <dbReference type="Proteomes" id="UP001214441"/>
    </source>
</evidence>
<dbReference type="PANTHER" id="PTHR42711">
    <property type="entry name" value="ABC TRANSPORTER ATP-BINDING PROTEIN"/>
    <property type="match status" value="1"/>
</dbReference>
<protein>
    <submittedName>
        <fullName evidence="9">ABC transporter ATP-binding protein</fullName>
    </submittedName>
</protein>
<dbReference type="CDD" id="cd03230">
    <property type="entry name" value="ABC_DR_subfamily_A"/>
    <property type="match status" value="1"/>
</dbReference>
<dbReference type="InterPro" id="IPR017871">
    <property type="entry name" value="ABC_transporter-like_CS"/>
</dbReference>
<dbReference type="SMART" id="SM00382">
    <property type="entry name" value="AAA"/>
    <property type="match status" value="1"/>
</dbReference>
<evidence type="ECO:0000259" key="8">
    <source>
        <dbReference type="PROSITE" id="PS50893"/>
    </source>
</evidence>
<name>A0ABT7AAJ9_9ACTN</name>
<evidence type="ECO:0000256" key="5">
    <source>
        <dbReference type="ARBA" id="ARBA00022840"/>
    </source>
</evidence>
<dbReference type="PROSITE" id="PS50893">
    <property type="entry name" value="ABC_TRANSPORTER_2"/>
    <property type="match status" value="1"/>
</dbReference>
<dbReference type="InterPro" id="IPR003593">
    <property type="entry name" value="AAA+_ATPase"/>
</dbReference>